<dbReference type="VEuPathDB" id="FungiDB:A1O9_10040"/>
<comment type="cofactor">
    <cofactor evidence="1">
        <name>FAD</name>
        <dbReference type="ChEBI" id="CHEBI:57692"/>
    </cofactor>
</comment>
<evidence type="ECO:0000256" key="2">
    <source>
        <dbReference type="ARBA" id="ARBA00010139"/>
    </source>
</evidence>
<feature type="non-terminal residue" evidence="3">
    <location>
        <position position="1"/>
    </location>
</feature>
<proteinExistence type="inferred from homology"/>
<gene>
    <name evidence="3" type="ORF">A1O9_10040</name>
</gene>
<dbReference type="InterPro" id="IPR051209">
    <property type="entry name" value="FAD-bind_Monooxygenase_sf"/>
</dbReference>
<keyword evidence="4" id="KW-1185">Reference proteome</keyword>
<dbReference type="PANTHER" id="PTHR42877:SF12">
    <property type="entry name" value="MONOOXYGENASE"/>
    <property type="match status" value="1"/>
</dbReference>
<dbReference type="EMBL" id="AMGV01000012">
    <property type="protein sequence ID" value="KEF53640.1"/>
    <property type="molecule type" value="Genomic_DNA"/>
</dbReference>
<reference evidence="3 4" key="1">
    <citation type="submission" date="2013-03" db="EMBL/GenBank/DDBJ databases">
        <title>The Genome Sequence of Exophiala aquamarina CBS 119918.</title>
        <authorList>
            <consortium name="The Broad Institute Genomics Platform"/>
            <person name="Cuomo C."/>
            <person name="de Hoog S."/>
            <person name="Gorbushina A."/>
            <person name="Walker B."/>
            <person name="Young S.K."/>
            <person name="Zeng Q."/>
            <person name="Gargeya S."/>
            <person name="Fitzgerald M."/>
            <person name="Haas B."/>
            <person name="Abouelleil A."/>
            <person name="Allen A.W."/>
            <person name="Alvarado L."/>
            <person name="Arachchi H.M."/>
            <person name="Berlin A.M."/>
            <person name="Chapman S.B."/>
            <person name="Gainer-Dewar J."/>
            <person name="Goldberg J."/>
            <person name="Griggs A."/>
            <person name="Gujja S."/>
            <person name="Hansen M."/>
            <person name="Howarth C."/>
            <person name="Imamovic A."/>
            <person name="Ireland A."/>
            <person name="Larimer J."/>
            <person name="McCowan C."/>
            <person name="Murphy C."/>
            <person name="Pearson M."/>
            <person name="Poon T.W."/>
            <person name="Priest M."/>
            <person name="Roberts A."/>
            <person name="Saif S."/>
            <person name="Shea T."/>
            <person name="Sisk P."/>
            <person name="Sykes S."/>
            <person name="Wortman J."/>
            <person name="Nusbaum C."/>
            <person name="Birren B."/>
        </authorList>
    </citation>
    <scope>NUCLEOTIDE SEQUENCE [LARGE SCALE GENOMIC DNA]</scope>
    <source>
        <strain evidence="3 4">CBS 119918</strain>
    </source>
</reference>
<accession>A0A072PDJ1</accession>
<comment type="similarity">
    <text evidence="2">Belongs to the FAD-binding monooxygenase family.</text>
</comment>
<dbReference type="InterPro" id="IPR036188">
    <property type="entry name" value="FAD/NAD-bd_sf"/>
</dbReference>
<dbReference type="OrthoDB" id="74360at2759"/>
<dbReference type="Proteomes" id="UP000027920">
    <property type="component" value="Unassembled WGS sequence"/>
</dbReference>
<evidence type="ECO:0000313" key="3">
    <source>
        <dbReference type="EMBL" id="KEF53640.1"/>
    </source>
</evidence>
<dbReference type="GeneID" id="25284946"/>
<evidence type="ECO:0000256" key="1">
    <source>
        <dbReference type="ARBA" id="ARBA00001974"/>
    </source>
</evidence>
<dbReference type="PANTHER" id="PTHR42877">
    <property type="entry name" value="L-ORNITHINE N(5)-MONOOXYGENASE-RELATED"/>
    <property type="match status" value="1"/>
</dbReference>
<dbReference type="HOGENOM" id="CLU_2855843_0_0_1"/>
<dbReference type="AlphaFoldDB" id="A0A072PDJ1"/>
<protein>
    <submittedName>
        <fullName evidence="3">Uncharacterized protein</fullName>
    </submittedName>
</protein>
<feature type="non-terminal residue" evidence="3">
    <location>
        <position position="65"/>
    </location>
</feature>
<comment type="caution">
    <text evidence="3">The sequence shown here is derived from an EMBL/GenBank/DDBJ whole genome shotgun (WGS) entry which is preliminary data.</text>
</comment>
<sequence>TGINIAQDIRVYIDIVEHIVRNKNAGIGGIWFESRYPGCRCDVPSHNYQIDWTDRTVFFTGPPPL</sequence>
<organism evidence="3 4">
    <name type="scientific">Exophiala aquamarina CBS 119918</name>
    <dbReference type="NCBI Taxonomy" id="1182545"/>
    <lineage>
        <taxon>Eukaryota</taxon>
        <taxon>Fungi</taxon>
        <taxon>Dikarya</taxon>
        <taxon>Ascomycota</taxon>
        <taxon>Pezizomycotina</taxon>
        <taxon>Eurotiomycetes</taxon>
        <taxon>Chaetothyriomycetidae</taxon>
        <taxon>Chaetothyriales</taxon>
        <taxon>Herpotrichiellaceae</taxon>
        <taxon>Exophiala</taxon>
    </lineage>
</organism>
<dbReference type="RefSeq" id="XP_013256230.1">
    <property type="nucleotide sequence ID" value="XM_013400776.1"/>
</dbReference>
<name>A0A072PDJ1_9EURO</name>
<evidence type="ECO:0000313" key="4">
    <source>
        <dbReference type="Proteomes" id="UP000027920"/>
    </source>
</evidence>
<dbReference type="Gene3D" id="3.50.50.60">
    <property type="entry name" value="FAD/NAD(P)-binding domain"/>
    <property type="match status" value="1"/>
</dbReference>